<dbReference type="Proteomes" id="UP000011728">
    <property type="component" value="Chromosome"/>
</dbReference>
<dbReference type="Gene3D" id="2.10.270.10">
    <property type="entry name" value="Cholin Binding"/>
    <property type="match status" value="1"/>
</dbReference>
<evidence type="ECO:0000313" key="5">
    <source>
        <dbReference type="Proteomes" id="UP000011728"/>
    </source>
</evidence>
<evidence type="ECO:0000256" key="1">
    <source>
        <dbReference type="ARBA" id="ARBA00022737"/>
    </source>
</evidence>
<evidence type="ECO:0000313" key="4">
    <source>
        <dbReference type="EMBL" id="AGF59184.1"/>
    </source>
</evidence>
<evidence type="ECO:0000256" key="2">
    <source>
        <dbReference type="PROSITE-ProRule" id="PRU00591"/>
    </source>
</evidence>
<dbReference type="RefSeq" id="WP_015395491.1">
    <property type="nucleotide sequence ID" value="NC_020291.1"/>
</dbReference>
<dbReference type="eggNOG" id="COG5263">
    <property type="taxonomic scope" value="Bacteria"/>
</dbReference>
<keyword evidence="1" id="KW-0677">Repeat</keyword>
<organism evidence="4 5">
    <name type="scientific">Clostridium saccharoperbutylacetonicum N1-4(HMT)</name>
    <dbReference type="NCBI Taxonomy" id="931276"/>
    <lineage>
        <taxon>Bacteria</taxon>
        <taxon>Bacillati</taxon>
        <taxon>Bacillota</taxon>
        <taxon>Clostridia</taxon>
        <taxon>Eubacteriales</taxon>
        <taxon>Clostridiaceae</taxon>
        <taxon>Clostridium</taxon>
    </lineage>
</organism>
<dbReference type="InterPro" id="IPR018337">
    <property type="entry name" value="Cell_wall/Cho-bd_repeat"/>
</dbReference>
<evidence type="ECO:0000259" key="3">
    <source>
        <dbReference type="Pfam" id="PF12733"/>
    </source>
</evidence>
<keyword evidence="5" id="KW-1185">Reference proteome</keyword>
<dbReference type="Pfam" id="PF19085">
    <property type="entry name" value="Choline_bind_2"/>
    <property type="match status" value="1"/>
</dbReference>
<dbReference type="Pfam" id="PF12733">
    <property type="entry name" value="Cadherin-like"/>
    <property type="match status" value="1"/>
</dbReference>
<dbReference type="AlphaFoldDB" id="M1MMR7"/>
<gene>
    <name evidence="4" type="ORF">Cspa_c54390</name>
</gene>
<name>M1MMR7_9CLOT</name>
<feature type="domain" description="Cadherin-like beta-sandwich-like" evidence="3">
    <location>
        <begin position="167"/>
        <end position="261"/>
    </location>
</feature>
<dbReference type="EMBL" id="CP004121">
    <property type="protein sequence ID" value="AGF59184.1"/>
    <property type="molecule type" value="Genomic_DNA"/>
</dbReference>
<proteinExistence type="predicted"/>
<protein>
    <recommendedName>
        <fullName evidence="3">Cadherin-like beta-sandwich-like domain-containing protein</fullName>
    </recommendedName>
</protein>
<sequence>MNKNIKKIISLALILGILNVLSPAINLNFMDTKAYANTTDGVTNIRLKASGGNSLSLYSDNDYDDTVSEVKEPGTYYAKTSLSKVQVDVSGVDSDNVRIFDGTSSSTRGTREGGGISLSDTTTIVVRIYSQNPGAVKYSDKDNIASEYRIKVKYLGSSDSENDNVYLKDITVSYGDVNFSKTTYNYNVNVPDDINEITIGARPDSDSNEYDNYKVKIDGTKVDEDDKYKEKVSLNKGNNKIEIYVEDDSDNSRTYTLNVFRGTNTGIAISNNNQADNNIKGSWVQTNGKWQYNDESGNIVKNKWVQNYYVDAEGNRATDLLNVDGLWYYFGQDGIKKIGWQKINGIWHHFDEQGIMQIGWMKDIDGKYYYLNSNGAMASNTTIGGYKLGADGAWTE</sequence>
<dbReference type="HOGENOM" id="CLU_037405_0_0_9"/>
<dbReference type="OrthoDB" id="1901107at2"/>
<dbReference type="InterPro" id="IPR025883">
    <property type="entry name" value="Cadherin-like_domain"/>
</dbReference>
<dbReference type="Pfam" id="PF19127">
    <property type="entry name" value="Choline_bind_3"/>
    <property type="match status" value="1"/>
</dbReference>
<dbReference type="KEGG" id="csr:Cspa_c54390"/>
<dbReference type="SUPFAM" id="SSF69360">
    <property type="entry name" value="Cell wall binding repeat"/>
    <property type="match status" value="1"/>
</dbReference>
<feature type="repeat" description="Cell wall-binding" evidence="2">
    <location>
        <begin position="337"/>
        <end position="356"/>
    </location>
</feature>
<reference evidence="4 5" key="1">
    <citation type="submission" date="2013-02" db="EMBL/GenBank/DDBJ databases">
        <title>Genome sequence of Clostridium saccharoperbutylacetonicum N1-4(HMT).</title>
        <authorList>
            <person name="Poehlein A."/>
            <person name="Daniel R."/>
        </authorList>
    </citation>
    <scope>NUCLEOTIDE SEQUENCE [LARGE SCALE GENOMIC DNA]</scope>
    <source>
        <strain evidence="5">N1-4(HMT)</strain>
    </source>
</reference>
<accession>M1MMR7</accession>
<dbReference type="PROSITE" id="PS51170">
    <property type="entry name" value="CW"/>
    <property type="match status" value="2"/>
</dbReference>
<dbReference type="PATRIC" id="fig|931276.5.peg.5496"/>
<feature type="repeat" description="Cell wall-binding" evidence="2">
    <location>
        <begin position="357"/>
        <end position="377"/>
    </location>
</feature>
<dbReference type="STRING" id="36745.CLSAP_51850"/>